<protein>
    <recommendedName>
        <fullName evidence="1">Actinobacteria/chloroflexi VLRF1 release factor domain-containing protein</fullName>
    </recommendedName>
</protein>
<dbReference type="RefSeq" id="WP_111215367.1">
    <property type="nucleotide sequence ID" value="NZ_POTY01000131.1"/>
</dbReference>
<dbReference type="InterPro" id="IPR042226">
    <property type="entry name" value="eFR1_2_sf"/>
</dbReference>
<dbReference type="EMBL" id="POTY01000131">
    <property type="protein sequence ID" value="PZG15204.1"/>
    <property type="molecule type" value="Genomic_DNA"/>
</dbReference>
<comment type="caution">
    <text evidence="2">The sequence shown here is derived from an EMBL/GenBank/DDBJ whole genome shotgun (WGS) entry which is preliminary data.</text>
</comment>
<dbReference type="OrthoDB" id="3728778at2"/>
<evidence type="ECO:0000313" key="3">
    <source>
        <dbReference type="Proteomes" id="UP000248924"/>
    </source>
</evidence>
<dbReference type="Gene3D" id="3.30.420.60">
    <property type="entry name" value="eRF1 domain 2"/>
    <property type="match status" value="1"/>
</dbReference>
<dbReference type="NCBIfam" id="NF041024">
    <property type="entry name" value="acVLRF1_NCBI"/>
    <property type="match status" value="1"/>
</dbReference>
<organism evidence="2 3">
    <name type="scientific">Micromonospora craterilacus</name>
    <dbReference type="NCBI Taxonomy" id="1655439"/>
    <lineage>
        <taxon>Bacteria</taxon>
        <taxon>Bacillati</taxon>
        <taxon>Actinomycetota</taxon>
        <taxon>Actinomycetes</taxon>
        <taxon>Micromonosporales</taxon>
        <taxon>Micromonosporaceae</taxon>
        <taxon>Micromonospora</taxon>
    </lineage>
</organism>
<feature type="domain" description="Actinobacteria/chloroflexi VLRF1 release factor" evidence="1">
    <location>
        <begin position="78"/>
        <end position="209"/>
    </location>
</feature>
<dbReference type="Pfam" id="PF18859">
    <property type="entry name" value="acVLRF1"/>
    <property type="match status" value="1"/>
</dbReference>
<name>A0A2W2FIY6_9ACTN</name>
<sequence length="226" mass="23695">MSSRPAAGGGRWVEVDPARVARWVAGFADRHGPPTNTVQGYGLLLAAPDGATAELHTPPGAPATLDLETFVAAATAPRRIGLLLARKGAVAVGVAEGEQLPVHKVDTRYVQGRTAAGGWSQQRFARRRDNQAKAALADAVDLAARLLLPVADRLDALVAGGDRRAVDTVLADRRLAPLATLRADRLLDVPEPRHAVLVAAVAAARSVHILIREPQSDAGGQGRLEP</sequence>
<accession>A0A2W2FIY6</accession>
<keyword evidence="3" id="KW-1185">Reference proteome</keyword>
<dbReference type="SUPFAM" id="SSF53137">
    <property type="entry name" value="Translational machinery components"/>
    <property type="match status" value="1"/>
</dbReference>
<proteinExistence type="predicted"/>
<dbReference type="AlphaFoldDB" id="A0A2W2FIY6"/>
<gene>
    <name evidence="2" type="ORF">C1I95_20100</name>
</gene>
<dbReference type="InterPro" id="IPR040783">
    <property type="entry name" value="VLRF1"/>
</dbReference>
<reference evidence="2 3" key="1">
    <citation type="submission" date="2018-01" db="EMBL/GenBank/DDBJ databases">
        <title>Draft genome sequence of Jishengella sp. NA12.</title>
        <authorList>
            <person name="Sahin N."/>
            <person name="Ay H."/>
            <person name="Saygin H."/>
        </authorList>
    </citation>
    <scope>NUCLEOTIDE SEQUENCE [LARGE SCALE GENOMIC DNA]</scope>
    <source>
        <strain evidence="2 3">NA12</strain>
    </source>
</reference>
<dbReference type="Proteomes" id="UP000248924">
    <property type="component" value="Unassembled WGS sequence"/>
</dbReference>
<evidence type="ECO:0000313" key="2">
    <source>
        <dbReference type="EMBL" id="PZG15204.1"/>
    </source>
</evidence>
<evidence type="ECO:0000259" key="1">
    <source>
        <dbReference type="Pfam" id="PF18859"/>
    </source>
</evidence>